<dbReference type="PROSITE" id="PS01124">
    <property type="entry name" value="HTH_ARAC_FAMILY_2"/>
    <property type="match status" value="1"/>
</dbReference>
<dbReference type="SMART" id="SM00342">
    <property type="entry name" value="HTH_ARAC"/>
    <property type="match status" value="1"/>
</dbReference>
<keyword evidence="8" id="KW-0812">Transmembrane</keyword>
<dbReference type="Pfam" id="PF00512">
    <property type="entry name" value="HisKA"/>
    <property type="match status" value="1"/>
</dbReference>
<evidence type="ECO:0000313" key="12">
    <source>
        <dbReference type="EMBL" id="MCG2461585.1"/>
    </source>
</evidence>
<evidence type="ECO:0000259" key="10">
    <source>
        <dbReference type="PROSITE" id="PS50109"/>
    </source>
</evidence>
<dbReference type="EC" id="2.7.13.3" evidence="2"/>
<dbReference type="InterPro" id="IPR011110">
    <property type="entry name" value="Reg_prop"/>
</dbReference>
<dbReference type="Gene3D" id="1.10.287.130">
    <property type="match status" value="1"/>
</dbReference>
<dbReference type="Pfam" id="PF12833">
    <property type="entry name" value="HTH_18"/>
    <property type="match status" value="1"/>
</dbReference>
<evidence type="ECO:0000259" key="9">
    <source>
        <dbReference type="PROSITE" id="PS01124"/>
    </source>
</evidence>
<evidence type="ECO:0000256" key="5">
    <source>
        <dbReference type="ARBA" id="ARBA00023125"/>
    </source>
</evidence>
<keyword evidence="4" id="KW-0805">Transcription regulation</keyword>
<dbReference type="Gene3D" id="2.60.40.10">
    <property type="entry name" value="Immunoglobulins"/>
    <property type="match status" value="1"/>
</dbReference>
<dbReference type="InterPro" id="IPR018060">
    <property type="entry name" value="HTH_AraC"/>
</dbReference>
<keyword evidence="3 7" id="KW-0597">Phosphoprotein</keyword>
<dbReference type="Gene3D" id="2.130.10.10">
    <property type="entry name" value="YVTN repeat-like/Quinoprotein amine dehydrogenase"/>
    <property type="match status" value="3"/>
</dbReference>
<sequence>MICAFNMCNNQQGSSYRPILLLLLFLVASFLGHGQSHITFRQLSVREGLSQSSAISVTQDSTGYLWVATQDGLNKYDGRQFTVFPYRFEDITKPKYSRLGKVYTDREGAVWTIPIDGIPHKLDRENNVFRPLTGIADASIIFQDNQFNIWVGTYSQGLYKLDSNTLKGTQVIGANAINGPIYKISQDTNGDILLGTEIGIVTLDSKSNKTSYLQPKNIEGKPIEGNLSTLVLDADDRQWVGTYGDGLYFRKDKETAFHRISELAFTDPIPNNLDILDLFIDSKERLWVATYGRGLYMINFEELKIAHFTVEKQNPRALHYNDILCIYEDYTGTLWFGTDGAGLSYYDEHLEKFHSFINYQVPEDIHIDVVRAIEVDSSGSVWIGTSGKGLTQYRPKTNSWRTFTSDFTDQGSLASDRVMSLMADDENELWIGTQDQGLNIRNKKGEFDHFSNHSPVPLSSKTVWCIYRDAGNSAWLGTREQGLILFDKKKGEVKKFKYDPNSKNSIPSNNIRIITKGVGDNLWIGTESDGIARFDVENETFTTYKNSSESNSLANDNIKCLYFDPNGLLWIGTNGGGLNVLDTSDQRFYQYTVADGLANDVIYAVLPDNDGNLWLSSNKGITKFTPGNSLEGKPTVVNYNNYDGLATEFNTGAYLRDRKGILYYGSLDGFYWFKPDDISDNHILPKTMITGFTVFDKPQPLKPNLSLKHDQNTLSFTFSSMQFSLPQKNGYRYRLLDHEDEWVQAGNINTVRYIQLPPGDYRFQVTSSNYDGIWNEIPEQYAFTIAPPWYMAPWAKIMYLVLLIVGTYGVYMYMKWRWHMKMKLQLNLEEAERLKKLNDFKSKLYTDISHEFRTPLTLISGPVDAKLGEGNLSDSDFSNFSMIKRNTKRLISLVDQLLHLAKLESGRLNLTVKQGNLGLFLGMLASSFEHNASSKNISFKIRIENLEDVWYDEDAVEKIVSNLLTNAFKYVKAGGVCRFIAIEDRTKLQISVKNTVGLLADDDLSRMFGRFYQGNKYSEGAGVGLSLVKELVQLYHGEVAVTLEQEDLIHFRVTLPLGRADFVDAKIIEEAEEKEIPSDNLNPSAMVDLENSANHNGELAEPPLLLLVEDQKEMRDFLLSVWKERYRILTAENGKEGIEKALKTIPDMILTDVQMPICDGIELCNTLKTDERTSHIPIILLTAGTGEEQELKGLRSGADDFVSKPFNLRILKTKIDNLIQSRNALRHRYSQEMMLEAKDIAITPTDEAFLNRLQKVLDERLSEPDFNAASFCKILGMSRMQLHRKLLAFTGLSTTEFIRSQRLKQAAHILKSSDATINEVAYTVGFNTPSYFIKCFKETYKMTPSEYLQKTD</sequence>
<dbReference type="PANTHER" id="PTHR43547:SF2">
    <property type="entry name" value="HYBRID SIGNAL TRANSDUCTION HISTIDINE KINASE C"/>
    <property type="match status" value="1"/>
</dbReference>
<dbReference type="SUPFAM" id="SSF55874">
    <property type="entry name" value="ATPase domain of HSP90 chaperone/DNA topoisomerase II/histidine kinase"/>
    <property type="match status" value="1"/>
</dbReference>
<dbReference type="InterPro" id="IPR009057">
    <property type="entry name" value="Homeodomain-like_sf"/>
</dbReference>
<organism evidence="12 13">
    <name type="scientific">Cerina litoralis</name>
    <dbReference type="NCBI Taxonomy" id="2874477"/>
    <lineage>
        <taxon>Bacteria</taxon>
        <taxon>Pseudomonadati</taxon>
        <taxon>Bacteroidota</taxon>
        <taxon>Flavobacteriia</taxon>
        <taxon>Flavobacteriales</taxon>
        <taxon>Flavobacteriaceae</taxon>
        <taxon>Cerina</taxon>
    </lineage>
</organism>
<dbReference type="SMART" id="SM00387">
    <property type="entry name" value="HATPase_c"/>
    <property type="match status" value="1"/>
</dbReference>
<dbReference type="InterPro" id="IPR003594">
    <property type="entry name" value="HATPase_dom"/>
</dbReference>
<proteinExistence type="predicted"/>
<dbReference type="InterPro" id="IPR013783">
    <property type="entry name" value="Ig-like_fold"/>
</dbReference>
<comment type="caution">
    <text evidence="12">The sequence shown here is derived from an EMBL/GenBank/DDBJ whole genome shotgun (WGS) entry which is preliminary data.</text>
</comment>
<feature type="domain" description="Histidine kinase" evidence="10">
    <location>
        <begin position="847"/>
        <end position="1059"/>
    </location>
</feature>
<keyword evidence="8" id="KW-1133">Transmembrane helix</keyword>
<dbReference type="InterPro" id="IPR015943">
    <property type="entry name" value="WD40/YVTN_repeat-like_dom_sf"/>
</dbReference>
<dbReference type="PANTHER" id="PTHR43547">
    <property type="entry name" value="TWO-COMPONENT HISTIDINE KINASE"/>
    <property type="match status" value="1"/>
</dbReference>
<evidence type="ECO:0000256" key="3">
    <source>
        <dbReference type="ARBA" id="ARBA00022553"/>
    </source>
</evidence>
<dbReference type="Proteomes" id="UP001200642">
    <property type="component" value="Unassembled WGS sequence"/>
</dbReference>
<evidence type="ECO:0000256" key="1">
    <source>
        <dbReference type="ARBA" id="ARBA00000085"/>
    </source>
</evidence>
<dbReference type="InterPro" id="IPR020449">
    <property type="entry name" value="Tscrpt_reg_AraC-type_HTH"/>
</dbReference>
<accession>A0AAE3EUY2</accession>
<evidence type="ECO:0000256" key="8">
    <source>
        <dbReference type="SAM" id="Phobius"/>
    </source>
</evidence>
<dbReference type="Gene3D" id="3.40.50.2300">
    <property type="match status" value="1"/>
</dbReference>
<dbReference type="Gene3D" id="3.30.565.10">
    <property type="entry name" value="Histidine kinase-like ATPase, C-terminal domain"/>
    <property type="match status" value="1"/>
</dbReference>
<dbReference type="InterPro" id="IPR011006">
    <property type="entry name" value="CheY-like_superfamily"/>
</dbReference>
<dbReference type="PROSITE" id="PS50109">
    <property type="entry name" value="HIS_KIN"/>
    <property type="match status" value="1"/>
</dbReference>
<dbReference type="SUPFAM" id="SSF63829">
    <property type="entry name" value="Calcium-dependent phosphotriesterase"/>
    <property type="match status" value="3"/>
</dbReference>
<dbReference type="Gene3D" id="1.10.10.60">
    <property type="entry name" value="Homeodomain-like"/>
    <property type="match status" value="1"/>
</dbReference>
<dbReference type="Pfam" id="PF00072">
    <property type="entry name" value="Response_reg"/>
    <property type="match status" value="1"/>
</dbReference>
<feature type="transmembrane region" description="Helical" evidence="8">
    <location>
        <begin position="797"/>
        <end position="814"/>
    </location>
</feature>
<dbReference type="InterPro" id="IPR001789">
    <property type="entry name" value="Sig_transdc_resp-reg_receiver"/>
</dbReference>
<dbReference type="InterPro" id="IPR005467">
    <property type="entry name" value="His_kinase_dom"/>
</dbReference>
<comment type="catalytic activity">
    <reaction evidence="1">
        <text>ATP + protein L-histidine = ADP + protein N-phospho-L-histidine.</text>
        <dbReference type="EC" id="2.7.13.3"/>
    </reaction>
</comment>
<feature type="modified residue" description="4-aspartylphosphate" evidence="7">
    <location>
        <position position="1152"/>
    </location>
</feature>
<evidence type="ECO:0000256" key="4">
    <source>
        <dbReference type="ARBA" id="ARBA00023015"/>
    </source>
</evidence>
<dbReference type="SUPFAM" id="SSF47384">
    <property type="entry name" value="Homodimeric domain of signal transducing histidine kinase"/>
    <property type="match status" value="1"/>
</dbReference>
<keyword evidence="5" id="KW-0238">DNA-binding</keyword>
<keyword evidence="8" id="KW-0472">Membrane</keyword>
<evidence type="ECO:0000259" key="11">
    <source>
        <dbReference type="PROSITE" id="PS50110"/>
    </source>
</evidence>
<feature type="domain" description="Response regulatory" evidence="11">
    <location>
        <begin position="1104"/>
        <end position="1219"/>
    </location>
</feature>
<dbReference type="CDD" id="cd00082">
    <property type="entry name" value="HisKA"/>
    <property type="match status" value="1"/>
</dbReference>
<keyword evidence="6" id="KW-0804">Transcription</keyword>
<evidence type="ECO:0000256" key="7">
    <source>
        <dbReference type="PROSITE-ProRule" id="PRU00169"/>
    </source>
</evidence>
<dbReference type="InterPro" id="IPR011123">
    <property type="entry name" value="Y_Y_Y"/>
</dbReference>
<evidence type="ECO:0000256" key="2">
    <source>
        <dbReference type="ARBA" id="ARBA00012438"/>
    </source>
</evidence>
<dbReference type="Pfam" id="PF07494">
    <property type="entry name" value="Reg_prop"/>
    <property type="match status" value="3"/>
</dbReference>
<dbReference type="Pfam" id="PF02518">
    <property type="entry name" value="HATPase_c"/>
    <property type="match status" value="1"/>
</dbReference>
<dbReference type="Pfam" id="PF07495">
    <property type="entry name" value="Y_Y_Y"/>
    <property type="match status" value="1"/>
</dbReference>
<dbReference type="SUPFAM" id="SSF46689">
    <property type="entry name" value="Homeodomain-like"/>
    <property type="match status" value="1"/>
</dbReference>
<dbReference type="RefSeq" id="WP_317902726.1">
    <property type="nucleotide sequence ID" value="NZ_JAIRBC010000017.1"/>
</dbReference>
<dbReference type="InterPro" id="IPR036097">
    <property type="entry name" value="HisK_dim/P_sf"/>
</dbReference>
<keyword evidence="13" id="KW-1185">Reference proteome</keyword>
<dbReference type="SMART" id="SM00388">
    <property type="entry name" value="HisKA"/>
    <property type="match status" value="1"/>
</dbReference>
<dbReference type="InterPro" id="IPR003661">
    <property type="entry name" value="HisK_dim/P_dom"/>
</dbReference>
<evidence type="ECO:0000256" key="6">
    <source>
        <dbReference type="ARBA" id="ARBA00023163"/>
    </source>
</evidence>
<gene>
    <name evidence="12" type="ORF">K8352_12565</name>
</gene>
<dbReference type="GO" id="GO:0000155">
    <property type="term" value="F:phosphorelay sensor kinase activity"/>
    <property type="evidence" value="ECO:0007669"/>
    <property type="project" value="InterPro"/>
</dbReference>
<feature type="domain" description="HTH araC/xylS-type" evidence="9">
    <location>
        <begin position="1251"/>
        <end position="1350"/>
    </location>
</feature>
<dbReference type="InterPro" id="IPR018062">
    <property type="entry name" value="HTH_AraC-typ_CS"/>
</dbReference>
<dbReference type="PROSITE" id="PS00041">
    <property type="entry name" value="HTH_ARAC_FAMILY_1"/>
    <property type="match status" value="1"/>
</dbReference>
<dbReference type="GO" id="GO:0043565">
    <property type="term" value="F:sequence-specific DNA binding"/>
    <property type="evidence" value="ECO:0007669"/>
    <property type="project" value="InterPro"/>
</dbReference>
<evidence type="ECO:0000313" key="13">
    <source>
        <dbReference type="Proteomes" id="UP001200642"/>
    </source>
</evidence>
<dbReference type="InterPro" id="IPR036890">
    <property type="entry name" value="HATPase_C_sf"/>
</dbReference>
<dbReference type="SMART" id="SM00448">
    <property type="entry name" value="REC"/>
    <property type="match status" value="1"/>
</dbReference>
<dbReference type="GO" id="GO:0003700">
    <property type="term" value="F:DNA-binding transcription factor activity"/>
    <property type="evidence" value="ECO:0007669"/>
    <property type="project" value="InterPro"/>
</dbReference>
<dbReference type="PROSITE" id="PS50110">
    <property type="entry name" value="RESPONSE_REGULATORY"/>
    <property type="match status" value="1"/>
</dbReference>
<dbReference type="PRINTS" id="PR00032">
    <property type="entry name" value="HTHARAC"/>
</dbReference>
<name>A0AAE3EUY2_9FLAO</name>
<dbReference type="SUPFAM" id="SSF52172">
    <property type="entry name" value="CheY-like"/>
    <property type="match status" value="1"/>
</dbReference>
<protein>
    <recommendedName>
        <fullName evidence="2">histidine kinase</fullName>
        <ecNumber evidence="2">2.7.13.3</ecNumber>
    </recommendedName>
</protein>
<reference evidence="12" key="1">
    <citation type="submission" date="2023-02" db="EMBL/GenBank/DDBJ databases">
        <title>Genome of Flavobacteriaceae gen. nov. sp. strain F89.</title>
        <authorList>
            <person name="Wang Y."/>
        </authorList>
    </citation>
    <scope>NUCLEOTIDE SEQUENCE</scope>
    <source>
        <strain evidence="12">F89</strain>
    </source>
</reference>
<dbReference type="EMBL" id="JAIRBC010000017">
    <property type="protein sequence ID" value="MCG2461585.1"/>
    <property type="molecule type" value="Genomic_DNA"/>
</dbReference>